<name>A0A0G2YBB4_9VIRU</name>
<feature type="domain" description="Treble clef zinc finger" evidence="1">
    <location>
        <begin position="109"/>
        <end position="163"/>
    </location>
</feature>
<protein>
    <recommendedName>
        <fullName evidence="1">Treble clef zinc finger domain-containing protein</fullName>
    </recommendedName>
</protein>
<dbReference type="Pfam" id="PF14311">
    <property type="entry name" value="DUF4379"/>
    <property type="match status" value="1"/>
</dbReference>
<accession>A0A0G2YBB4</accession>
<organism evidence="2 3">
    <name type="scientific">Acanthamoeba polyphaga mimivirus Kroon</name>
    <dbReference type="NCBI Taxonomy" id="3069720"/>
    <lineage>
        <taxon>Viruses</taxon>
        <taxon>Varidnaviria</taxon>
        <taxon>Bamfordvirae</taxon>
        <taxon>Nucleocytoviricota</taxon>
        <taxon>Megaviricetes</taxon>
        <taxon>Imitervirales</taxon>
        <taxon>Mimiviridae</taxon>
        <taxon>Megamimivirinae</taxon>
        <taxon>Mimivirus</taxon>
        <taxon>Mimivirus lagoaense</taxon>
    </lineage>
</organism>
<dbReference type="EMBL" id="KM982402">
    <property type="protein sequence ID" value="AKI80371.1"/>
    <property type="molecule type" value="Genomic_DNA"/>
</dbReference>
<proteinExistence type="predicted"/>
<evidence type="ECO:0000313" key="2">
    <source>
        <dbReference type="EMBL" id="AKI80371.1"/>
    </source>
</evidence>
<dbReference type="Proteomes" id="UP000240461">
    <property type="component" value="Segment"/>
</dbReference>
<keyword evidence="3" id="KW-1185">Reference proteome</keyword>
<dbReference type="KEGG" id="vg:80514169"/>
<reference evidence="2 3" key="1">
    <citation type="submission" date="2014-10" db="EMBL/GenBank/DDBJ databases">
        <title>Pan-genome analysis of Brazilian lineage A amoebal mimiviruses.</title>
        <authorList>
            <person name="Assis F.L."/>
            <person name="Abrahao J.S."/>
            <person name="Kroon E.G."/>
            <person name="Dornas F.P."/>
            <person name="Andrade K.R."/>
            <person name="Borato P.V.M."/>
            <person name="Pilotto M.R."/>
            <person name="Benamar S."/>
            <person name="LaScola B."/>
            <person name="Colson P."/>
        </authorList>
    </citation>
    <scope>NUCLEOTIDE SEQUENCE [LARGE SCALE GENOMIC DNA]</scope>
    <source>
        <strain evidence="2 3">Kroon</strain>
    </source>
</reference>
<evidence type="ECO:0000259" key="1">
    <source>
        <dbReference type="Pfam" id="PF14311"/>
    </source>
</evidence>
<sequence>MELENICFGRVLCGNSTCEKCFYKSFASHPYAKYWSKNNTVSPEFVNLKSASYFEFKCEECHHLFSARPCHVKNKFCPYCLDVKKICIDKNCIECYHKSFASDPLSIFWSDSNERRPRHISKDSHIRGMFNCHECGHNFKTSVAVFIKYHKIQQIICPYCSEKMLCKDKNCIKCLTASFASRPEIVFWSPDNKISPRHIFKNSKVNYIFSCICGFKFTQSPLYIVSSTKWWDYHDCKKYESSKIECEKPQYFEDFKHYLLLYSAQKSVNSVQSIPSDILDHVQFDQQFDFQFDQQSDFQSDFQSELSTIFTTTEFVEPTYNIGTSESTESSELTPLSDQPCYESFEQIESVLGPDIDIDHFFSWYNETVDYNRPLKRQRQMTASEINELTDPNSIYNSPEFDYQDDQKKLTEGNGCVVQ</sequence>
<dbReference type="InterPro" id="IPR025487">
    <property type="entry name" value="DUF4379"/>
</dbReference>
<evidence type="ECO:0000313" key="3">
    <source>
        <dbReference type="Proteomes" id="UP000240461"/>
    </source>
</evidence>